<evidence type="ECO:0000313" key="3">
    <source>
        <dbReference type="Proteomes" id="UP000305948"/>
    </source>
</evidence>
<accession>A0A5C3N9R1</accession>
<feature type="compositionally biased region" description="Low complexity" evidence="1">
    <location>
        <begin position="20"/>
        <end position="32"/>
    </location>
</feature>
<keyword evidence="3" id="KW-1185">Reference proteome</keyword>
<name>A0A5C3N9R1_9AGAM</name>
<protein>
    <submittedName>
        <fullName evidence="2">Uncharacterized protein</fullName>
    </submittedName>
</protein>
<reference evidence="2 3" key="1">
    <citation type="journal article" date="2019" name="Nat. Ecol. Evol.">
        <title>Megaphylogeny resolves global patterns of mushroom evolution.</title>
        <authorList>
            <person name="Varga T."/>
            <person name="Krizsan K."/>
            <person name="Foldi C."/>
            <person name="Dima B."/>
            <person name="Sanchez-Garcia M."/>
            <person name="Sanchez-Ramirez S."/>
            <person name="Szollosi G.J."/>
            <person name="Szarkandi J.G."/>
            <person name="Papp V."/>
            <person name="Albert L."/>
            <person name="Andreopoulos W."/>
            <person name="Angelini C."/>
            <person name="Antonin V."/>
            <person name="Barry K.W."/>
            <person name="Bougher N.L."/>
            <person name="Buchanan P."/>
            <person name="Buyck B."/>
            <person name="Bense V."/>
            <person name="Catcheside P."/>
            <person name="Chovatia M."/>
            <person name="Cooper J."/>
            <person name="Damon W."/>
            <person name="Desjardin D."/>
            <person name="Finy P."/>
            <person name="Geml J."/>
            <person name="Haridas S."/>
            <person name="Hughes K."/>
            <person name="Justo A."/>
            <person name="Karasinski D."/>
            <person name="Kautmanova I."/>
            <person name="Kiss B."/>
            <person name="Kocsube S."/>
            <person name="Kotiranta H."/>
            <person name="LaButti K.M."/>
            <person name="Lechner B.E."/>
            <person name="Liimatainen K."/>
            <person name="Lipzen A."/>
            <person name="Lukacs Z."/>
            <person name="Mihaltcheva S."/>
            <person name="Morgado L.N."/>
            <person name="Niskanen T."/>
            <person name="Noordeloos M.E."/>
            <person name="Ohm R.A."/>
            <person name="Ortiz-Santana B."/>
            <person name="Ovrebo C."/>
            <person name="Racz N."/>
            <person name="Riley R."/>
            <person name="Savchenko A."/>
            <person name="Shiryaev A."/>
            <person name="Soop K."/>
            <person name="Spirin V."/>
            <person name="Szebenyi C."/>
            <person name="Tomsovsky M."/>
            <person name="Tulloss R.E."/>
            <person name="Uehling J."/>
            <person name="Grigoriev I.V."/>
            <person name="Vagvolgyi C."/>
            <person name="Papp T."/>
            <person name="Martin F.M."/>
            <person name="Miettinen O."/>
            <person name="Hibbett D.S."/>
            <person name="Nagy L.G."/>
        </authorList>
    </citation>
    <scope>NUCLEOTIDE SEQUENCE [LARGE SCALE GENOMIC DNA]</scope>
    <source>
        <strain evidence="2 3">OMC1185</strain>
    </source>
</reference>
<evidence type="ECO:0000256" key="1">
    <source>
        <dbReference type="SAM" id="MobiDB-lite"/>
    </source>
</evidence>
<dbReference type="AlphaFoldDB" id="A0A5C3N9R1"/>
<evidence type="ECO:0000313" key="2">
    <source>
        <dbReference type="EMBL" id="TFK50571.1"/>
    </source>
</evidence>
<dbReference type="Proteomes" id="UP000305948">
    <property type="component" value="Unassembled WGS sequence"/>
</dbReference>
<sequence>MSSNTVPPHGAPTKPPTNVGRAAPGAPKRPAASTNSSLSKRRVAYTLPRSALQTTPVEMLRVPEFVNGLKNKVPEYFKTGQPGVDFSACMRDFESAFDEDDEDDDEELCLPRLPKALETIIKPVNFTNQTTVPNAKGSESGVVVEATKA</sequence>
<gene>
    <name evidence="2" type="ORF">OE88DRAFT_1661060</name>
</gene>
<proteinExistence type="predicted"/>
<dbReference type="EMBL" id="ML213513">
    <property type="protein sequence ID" value="TFK50571.1"/>
    <property type="molecule type" value="Genomic_DNA"/>
</dbReference>
<organism evidence="2 3">
    <name type="scientific">Heliocybe sulcata</name>
    <dbReference type="NCBI Taxonomy" id="5364"/>
    <lineage>
        <taxon>Eukaryota</taxon>
        <taxon>Fungi</taxon>
        <taxon>Dikarya</taxon>
        <taxon>Basidiomycota</taxon>
        <taxon>Agaricomycotina</taxon>
        <taxon>Agaricomycetes</taxon>
        <taxon>Gloeophyllales</taxon>
        <taxon>Gloeophyllaceae</taxon>
        <taxon>Heliocybe</taxon>
    </lineage>
</organism>
<feature type="region of interest" description="Disordered" evidence="1">
    <location>
        <begin position="1"/>
        <end position="42"/>
    </location>
</feature>